<dbReference type="Gene3D" id="1.20.120.450">
    <property type="entry name" value="dinb family like domain"/>
    <property type="match status" value="1"/>
</dbReference>
<organism evidence="2 3">
    <name type="scientific">Ureibacillus terrenus</name>
    <dbReference type="NCBI Taxonomy" id="118246"/>
    <lineage>
        <taxon>Bacteria</taxon>
        <taxon>Bacillati</taxon>
        <taxon>Bacillota</taxon>
        <taxon>Bacilli</taxon>
        <taxon>Bacillales</taxon>
        <taxon>Caryophanaceae</taxon>
        <taxon>Ureibacillus</taxon>
    </lineage>
</organism>
<dbReference type="Proteomes" id="UP000315753">
    <property type="component" value="Unassembled WGS sequence"/>
</dbReference>
<evidence type="ECO:0000259" key="1">
    <source>
        <dbReference type="Pfam" id="PF12867"/>
    </source>
</evidence>
<dbReference type="InterPro" id="IPR034660">
    <property type="entry name" value="DinB/YfiT-like"/>
</dbReference>
<dbReference type="NCBIfam" id="NF009807">
    <property type="entry name" value="PRK13291.1"/>
    <property type="match status" value="1"/>
</dbReference>
<keyword evidence="3" id="KW-1185">Reference proteome</keyword>
<dbReference type="OrthoDB" id="9796039at2"/>
<dbReference type="GO" id="GO:0016787">
    <property type="term" value="F:hydrolase activity"/>
    <property type="evidence" value="ECO:0007669"/>
    <property type="project" value="UniProtKB-KW"/>
</dbReference>
<keyword evidence="2" id="KW-0378">Hydrolase</keyword>
<accession>A0A540V5E0</accession>
<evidence type="ECO:0000313" key="2">
    <source>
        <dbReference type="EMBL" id="TQE91980.1"/>
    </source>
</evidence>
<name>A0A540V5E0_9BACL</name>
<sequence>MDVRYPIGELQIPDPITLEQVQEWLKDIETFPARLKEAVDGLSGEDLDKTYREGAWTVRQLVHHIADAQLNIYIRMKLALTEDNPSIPAFDENVWAVLPDAGLPVEASLKIIEGLNARIAAYARTLTEEQLHQTYRHQINGNTTVAAELAKCHWHEEHHLAHIQIALSR</sequence>
<comment type="caution">
    <text evidence="2">The sequence shown here is derived from an EMBL/GenBank/DDBJ whole genome shotgun (WGS) entry which is preliminary data.</text>
</comment>
<dbReference type="SUPFAM" id="SSF109854">
    <property type="entry name" value="DinB/YfiT-like putative metalloenzymes"/>
    <property type="match status" value="1"/>
</dbReference>
<feature type="domain" description="DinB-like" evidence="1">
    <location>
        <begin position="29"/>
        <end position="163"/>
    </location>
</feature>
<protein>
    <submittedName>
        <fullName evidence="2">Putative metal-dependent hydrolase</fullName>
    </submittedName>
</protein>
<gene>
    <name evidence="2" type="ORF">FKZ59_02500</name>
</gene>
<reference evidence="2 3" key="1">
    <citation type="submission" date="2019-06" db="EMBL/GenBank/DDBJ databases">
        <title>Genome sequence of Ureibacillus terrenus.</title>
        <authorList>
            <person name="Maclea K.S."/>
            <person name="Simoes M."/>
        </authorList>
    </citation>
    <scope>NUCLEOTIDE SEQUENCE [LARGE SCALE GENOMIC DNA]</scope>
    <source>
        <strain evidence="2 3">ATCC BAA-384</strain>
    </source>
</reference>
<dbReference type="AlphaFoldDB" id="A0A540V5E0"/>
<dbReference type="InterPro" id="IPR024775">
    <property type="entry name" value="DinB-like"/>
</dbReference>
<dbReference type="RefSeq" id="WP_141601156.1">
    <property type="nucleotide sequence ID" value="NZ_JARMSB010000008.1"/>
</dbReference>
<dbReference type="Pfam" id="PF12867">
    <property type="entry name" value="DinB_2"/>
    <property type="match status" value="1"/>
</dbReference>
<evidence type="ECO:0000313" key="3">
    <source>
        <dbReference type="Proteomes" id="UP000315753"/>
    </source>
</evidence>
<proteinExistence type="predicted"/>
<dbReference type="EMBL" id="VIGD01000002">
    <property type="protein sequence ID" value="TQE91980.1"/>
    <property type="molecule type" value="Genomic_DNA"/>
</dbReference>